<dbReference type="GO" id="GO:0006260">
    <property type="term" value="P:DNA replication"/>
    <property type="evidence" value="ECO:0007669"/>
    <property type="project" value="UniProtKB-KW"/>
</dbReference>
<dbReference type="GO" id="GO:0000775">
    <property type="term" value="C:chromosome, centromeric region"/>
    <property type="evidence" value="ECO:0007669"/>
    <property type="project" value="TreeGrafter"/>
</dbReference>
<dbReference type="OMA" id="DSESWPF"/>
<evidence type="ECO:0000313" key="6">
    <source>
        <dbReference type="Proteomes" id="UP000014760"/>
    </source>
</evidence>
<dbReference type="PANTHER" id="PTHR13395">
    <property type="entry name" value="SISTER CHROMATID COHESION PROTEIN DCC1-RELATED"/>
    <property type="match status" value="1"/>
</dbReference>
<dbReference type="FunCoup" id="R7TFS3">
    <property type="interactions" value="1297"/>
</dbReference>
<dbReference type="STRING" id="283909.R7TFS3"/>
<dbReference type="GO" id="GO:0031390">
    <property type="term" value="C:Ctf18 RFC-like complex"/>
    <property type="evidence" value="ECO:0007669"/>
    <property type="project" value="InterPro"/>
</dbReference>
<comment type="similarity">
    <text evidence="1">Belongs to the DCC1 family.</text>
</comment>
<reference evidence="4 6" key="2">
    <citation type="journal article" date="2013" name="Nature">
        <title>Insights into bilaterian evolution from three spiralian genomes.</title>
        <authorList>
            <person name="Simakov O."/>
            <person name="Marletaz F."/>
            <person name="Cho S.J."/>
            <person name="Edsinger-Gonzales E."/>
            <person name="Havlak P."/>
            <person name="Hellsten U."/>
            <person name="Kuo D.H."/>
            <person name="Larsson T."/>
            <person name="Lv J."/>
            <person name="Arendt D."/>
            <person name="Savage R."/>
            <person name="Osoegawa K."/>
            <person name="de Jong P."/>
            <person name="Grimwood J."/>
            <person name="Chapman J.A."/>
            <person name="Shapiro H."/>
            <person name="Aerts A."/>
            <person name="Otillar R.P."/>
            <person name="Terry A.Y."/>
            <person name="Boore J.L."/>
            <person name="Grigoriev I.V."/>
            <person name="Lindberg D.R."/>
            <person name="Seaver E.C."/>
            <person name="Weisblat D.A."/>
            <person name="Putnam N.H."/>
            <person name="Rokhsar D.S."/>
        </authorList>
    </citation>
    <scope>NUCLEOTIDE SEQUENCE</scope>
    <source>
        <strain evidence="4 6">I ESC-2004</strain>
    </source>
</reference>
<evidence type="ECO:0000256" key="2">
    <source>
        <dbReference type="ARBA" id="ARBA00017682"/>
    </source>
</evidence>
<proteinExistence type="inferred from homology"/>
<organism evidence="4">
    <name type="scientific">Capitella teleta</name>
    <name type="common">Polychaete worm</name>
    <dbReference type="NCBI Taxonomy" id="283909"/>
    <lineage>
        <taxon>Eukaryota</taxon>
        <taxon>Metazoa</taxon>
        <taxon>Spiralia</taxon>
        <taxon>Lophotrochozoa</taxon>
        <taxon>Annelida</taxon>
        <taxon>Polychaeta</taxon>
        <taxon>Sedentaria</taxon>
        <taxon>Scolecida</taxon>
        <taxon>Capitellidae</taxon>
        <taxon>Capitella</taxon>
    </lineage>
</organism>
<reference evidence="6" key="1">
    <citation type="submission" date="2012-12" db="EMBL/GenBank/DDBJ databases">
        <authorList>
            <person name="Hellsten U."/>
            <person name="Grimwood J."/>
            <person name="Chapman J.A."/>
            <person name="Shapiro H."/>
            <person name="Aerts A."/>
            <person name="Otillar R.P."/>
            <person name="Terry A.Y."/>
            <person name="Boore J.L."/>
            <person name="Simakov O."/>
            <person name="Marletaz F."/>
            <person name="Cho S.-J."/>
            <person name="Edsinger-Gonzales E."/>
            <person name="Havlak P."/>
            <person name="Kuo D.-H."/>
            <person name="Larsson T."/>
            <person name="Lv J."/>
            <person name="Arendt D."/>
            <person name="Savage R."/>
            <person name="Osoegawa K."/>
            <person name="de Jong P."/>
            <person name="Lindberg D.R."/>
            <person name="Seaver E.C."/>
            <person name="Weisblat D.A."/>
            <person name="Putnam N.H."/>
            <person name="Grigoriev I.V."/>
            <person name="Rokhsar D.S."/>
        </authorList>
    </citation>
    <scope>NUCLEOTIDE SEQUENCE</scope>
    <source>
        <strain evidence="6">I ESC-2004</strain>
    </source>
</reference>
<protein>
    <recommendedName>
        <fullName evidence="2">Sister chromatid cohesion protein DCC1</fullName>
    </recommendedName>
</protein>
<dbReference type="Pfam" id="PF09724">
    <property type="entry name" value="Dcc1"/>
    <property type="match status" value="1"/>
</dbReference>
<gene>
    <name evidence="4" type="ORF">CAPTEDRAFT_140107</name>
</gene>
<name>R7TFS3_CAPTE</name>
<dbReference type="InterPro" id="IPR019128">
    <property type="entry name" value="Dcc1"/>
</dbReference>
<dbReference type="EnsemblMetazoa" id="CapteT140107">
    <property type="protein sequence ID" value="CapteP140107"/>
    <property type="gene ID" value="CapteG140107"/>
</dbReference>
<dbReference type="GO" id="GO:0034088">
    <property type="term" value="P:maintenance of mitotic sister chromatid cohesion"/>
    <property type="evidence" value="ECO:0007669"/>
    <property type="project" value="TreeGrafter"/>
</dbReference>
<dbReference type="PANTHER" id="PTHR13395:SF6">
    <property type="entry name" value="SISTER CHROMATID COHESION PROTEIN DCC1"/>
    <property type="match status" value="1"/>
</dbReference>
<evidence type="ECO:0000256" key="3">
    <source>
        <dbReference type="ARBA" id="ARBA00022705"/>
    </source>
</evidence>
<keyword evidence="3" id="KW-0235">DNA replication</keyword>
<evidence type="ECO:0000256" key="1">
    <source>
        <dbReference type="ARBA" id="ARBA00007017"/>
    </source>
</evidence>
<feature type="non-terminal residue" evidence="4">
    <location>
        <position position="1"/>
    </location>
</feature>
<dbReference type="Proteomes" id="UP000014760">
    <property type="component" value="Unassembled WGS sequence"/>
</dbReference>
<evidence type="ECO:0000313" key="5">
    <source>
        <dbReference type="EnsemblMetazoa" id="CapteP140107"/>
    </source>
</evidence>
<sequence length="381" mass="42952">RTVEDVDRILGFAKLTSTDLQPSVQCINFKSPIDNEAFKLMEMNEDMLRELEDGKKLVIRGDRADTAVLCTKNKTYEVRGAETSNLLLLLPSCLMGDELPDEKNLIHQEVACLKHEYFETKLIKPRLSRLRGLLMESPYSGAAEDTENPDDTLYTLESLLSKVQASEDELLAALEGLQAFQLNGHWRVLDSAYMERVLGSIISLKDENAWNLDSIPIDATCEELGDTYLGTVIKHVLCCFGKRNTDGCTVAILEDKVCRFTGEVILKATMKMNLEEFEATWKLAVPEGMNTSLYQLEGLAVLDYESRPSVIEFFSAYDLPEDPNDRFAALFTKRSKWSLDEIKPFIKDIATDKVGISALLTKYTRASTQKGMKLYTSKRPL</sequence>
<evidence type="ECO:0000313" key="4">
    <source>
        <dbReference type="EMBL" id="ELT92643.1"/>
    </source>
</evidence>
<dbReference type="AlphaFoldDB" id="R7TFS3"/>
<dbReference type="EMBL" id="KB310056">
    <property type="protein sequence ID" value="ELT92643.1"/>
    <property type="molecule type" value="Genomic_DNA"/>
</dbReference>
<reference evidence="5" key="3">
    <citation type="submission" date="2015-06" db="UniProtKB">
        <authorList>
            <consortium name="EnsemblMetazoa"/>
        </authorList>
    </citation>
    <scope>IDENTIFICATION</scope>
</reference>
<dbReference type="OrthoDB" id="5199543at2759"/>
<keyword evidence="6" id="KW-1185">Reference proteome</keyword>
<dbReference type="EMBL" id="AMQN01013239">
    <property type="status" value="NOT_ANNOTATED_CDS"/>
    <property type="molecule type" value="Genomic_DNA"/>
</dbReference>
<accession>R7TFS3</accession>
<dbReference type="HOGENOM" id="CLU_034504_1_1_1"/>
<dbReference type="GO" id="GO:0000785">
    <property type="term" value="C:chromatin"/>
    <property type="evidence" value="ECO:0007669"/>
    <property type="project" value="TreeGrafter"/>
</dbReference>